<organism evidence="2 3">
    <name type="scientific">Actinosynnema pretiosum</name>
    <dbReference type="NCBI Taxonomy" id="42197"/>
    <lineage>
        <taxon>Bacteria</taxon>
        <taxon>Bacillati</taxon>
        <taxon>Actinomycetota</taxon>
        <taxon>Actinomycetes</taxon>
        <taxon>Pseudonocardiales</taxon>
        <taxon>Pseudonocardiaceae</taxon>
        <taxon>Actinosynnema</taxon>
    </lineage>
</organism>
<protein>
    <recommendedName>
        <fullName evidence="4">PE domain-containing protein</fullName>
    </recommendedName>
</protein>
<keyword evidence="3" id="KW-1185">Reference proteome</keyword>
<dbReference type="RefSeq" id="WP_096492130.1">
    <property type="nucleotide sequence ID" value="NZ_CP023445.1"/>
</dbReference>
<evidence type="ECO:0000313" key="3">
    <source>
        <dbReference type="Proteomes" id="UP000218505"/>
    </source>
</evidence>
<dbReference type="EMBL" id="CP023445">
    <property type="protein sequence ID" value="ATE53174.1"/>
    <property type="molecule type" value="Genomic_DNA"/>
</dbReference>
<reference evidence="2" key="1">
    <citation type="submission" date="2017-09" db="EMBL/GenBank/DDBJ databases">
        <title>Complete Genome Sequence of ansamitocin-producing Bacterium Actinosynnema pretiosum X47.</title>
        <authorList>
            <person name="Cao G."/>
            <person name="Zong G."/>
            <person name="Zhong C."/>
            <person name="Fu J."/>
        </authorList>
    </citation>
    <scope>NUCLEOTIDE SEQUENCE [LARGE SCALE GENOMIC DNA]</scope>
    <source>
        <strain evidence="2">X47</strain>
    </source>
</reference>
<evidence type="ECO:0000313" key="2">
    <source>
        <dbReference type="EMBL" id="ATE53174.1"/>
    </source>
</evidence>
<gene>
    <name evidence="2" type="ORF">CNX65_07620</name>
</gene>
<accession>A0A290Z2F3</accession>
<evidence type="ECO:0008006" key="4">
    <source>
        <dbReference type="Google" id="ProtNLM"/>
    </source>
</evidence>
<proteinExistence type="predicted"/>
<dbReference type="Proteomes" id="UP000218505">
    <property type="component" value="Chromosome"/>
</dbReference>
<dbReference type="AlphaFoldDB" id="A0A290Z2F3"/>
<name>A0A290Z2F3_9PSEU</name>
<keyword evidence="1" id="KW-0175">Coiled coil</keyword>
<sequence length="118" mass="13336">MLFITGVEGASAPSTLTMCIFPDRVVDLKKQYERVRNKISDLLTQHESRLIKSPLASDQVSQEAAADFLKNALKSFEVLQEFRDKMNENIELLEQAIADYDLVEEQNSDAFRPPEGTS</sequence>
<dbReference type="KEGG" id="apre:CNX65_07620"/>
<feature type="coiled-coil region" evidence="1">
    <location>
        <begin position="76"/>
        <end position="103"/>
    </location>
</feature>
<evidence type="ECO:0000256" key="1">
    <source>
        <dbReference type="SAM" id="Coils"/>
    </source>
</evidence>